<organism evidence="1">
    <name type="scientific">Mus musculus</name>
    <name type="common">Mouse</name>
    <dbReference type="NCBI Taxonomy" id="10090"/>
    <lineage>
        <taxon>Eukaryota</taxon>
        <taxon>Metazoa</taxon>
        <taxon>Chordata</taxon>
        <taxon>Craniata</taxon>
        <taxon>Vertebrata</taxon>
        <taxon>Euteleostomi</taxon>
        <taxon>Mammalia</taxon>
        <taxon>Eutheria</taxon>
        <taxon>Euarchontoglires</taxon>
        <taxon>Glires</taxon>
        <taxon>Rodentia</taxon>
        <taxon>Myomorpha</taxon>
        <taxon>Muroidea</taxon>
        <taxon>Muridae</taxon>
        <taxon>Murinae</taxon>
        <taxon>Mus</taxon>
        <taxon>Mus</taxon>
    </lineage>
</organism>
<reference evidence="1" key="1">
    <citation type="journal article" date="1999" name="Methods Enzymol.">
        <title>High-efficiency full-length cDNA cloning.</title>
        <authorList>
            <person name="Carninci P."/>
            <person name="Hayashizaki Y."/>
        </authorList>
    </citation>
    <scope>NUCLEOTIDE SEQUENCE</scope>
    <source>
        <strain evidence="1">C57BL/6J</strain>
        <tissue evidence="1">Head</tissue>
    </source>
</reference>
<accession>Q8C366</accession>
<protein>
    <submittedName>
        <fullName evidence="1">Uncharacterized protein</fullName>
    </submittedName>
</protein>
<proteinExistence type="evidence at transcript level"/>
<reference evidence="1" key="5">
    <citation type="journal article" date="2002" name="Nature">
        <title>Analysis of the mouse transcriptome based on functional annotation of 60,770 full-length cDNAs.</title>
        <authorList>
            <consortium name="The FANTOM Consortium and the RIKEN Genome Exploration Research Group Phase I and II Team"/>
        </authorList>
    </citation>
    <scope>NUCLEOTIDE SEQUENCE</scope>
    <source>
        <strain evidence="1">C57BL/6J</strain>
        <tissue evidence="1">Head</tissue>
    </source>
</reference>
<reference evidence="1" key="3">
    <citation type="journal article" date="2000" name="Genome Res.">
        <title>RIKEN integrated sequence analysis (RISA) system--384-format sequencing pipeline with 384 multicapillary sequencer.</title>
        <authorList>
            <person name="Shibata K."/>
            <person name="Itoh M."/>
            <person name="Aizawa K."/>
            <person name="Nagaoka S."/>
            <person name="Sasaki N."/>
            <person name="Carninci P."/>
            <person name="Konno H."/>
            <person name="Akiyama J."/>
            <person name="Nishi K."/>
            <person name="Kitsunai T."/>
            <person name="Tashiro H."/>
            <person name="Itoh M."/>
            <person name="Sumi N."/>
            <person name="Ishii Y."/>
            <person name="Nakamura S."/>
            <person name="Hazama M."/>
            <person name="Nishine T."/>
            <person name="Harada A."/>
            <person name="Yamamoto R."/>
            <person name="Matsumoto H."/>
            <person name="Sakaguchi S."/>
            <person name="Ikegami T."/>
            <person name="Kashiwagi K."/>
            <person name="Fujiwake S."/>
            <person name="Inoue K."/>
            <person name="Togawa Y."/>
            <person name="Izawa M."/>
            <person name="Ohara E."/>
            <person name="Watahiki M."/>
            <person name="Yoneda Y."/>
            <person name="Ishikawa T."/>
            <person name="Ozawa K."/>
            <person name="Tanaka T."/>
            <person name="Matsuura S."/>
            <person name="Kawai J."/>
            <person name="Okazaki Y."/>
            <person name="Muramatsu M."/>
            <person name="Inoue Y."/>
            <person name="Kira A."/>
            <person name="Hayashizaki Y."/>
        </authorList>
    </citation>
    <scope>NUCLEOTIDE SEQUENCE</scope>
    <source>
        <strain evidence="1">C57BL/6J</strain>
        <tissue evidence="1">Head</tissue>
    </source>
</reference>
<evidence type="ECO:0000313" key="1">
    <source>
        <dbReference type="EMBL" id="BAC39737.1"/>
    </source>
</evidence>
<gene>
    <name evidence="2" type="primary">Gm19692</name>
</gene>
<reference evidence="1" key="4">
    <citation type="journal article" date="2001" name="Nature">
        <title>Functional annotation of a full-length mouse cDNA collection.</title>
        <authorList>
            <consortium name="The RIKEN Genome Exploration Research Group Phase II Team and the FANTOM Consortium"/>
        </authorList>
    </citation>
    <scope>NUCLEOTIDE SEQUENCE</scope>
    <source>
        <strain evidence="1">C57BL/6J</strain>
        <tissue evidence="1">Head</tissue>
    </source>
</reference>
<reference evidence="1" key="6">
    <citation type="submission" date="2002-04" db="EMBL/GenBank/DDBJ databases">
        <authorList>
            <person name="Adachi J."/>
            <person name="Aizawa K."/>
            <person name="Akimura T."/>
            <person name="Arakawa T."/>
            <person name="Bono H."/>
            <person name="Carninci P."/>
            <person name="Fukuda S."/>
            <person name="Furuno M."/>
            <person name="Hanagaki T."/>
            <person name="Hara A."/>
            <person name="Hashizume W."/>
            <person name="Hayashida K."/>
            <person name="Hayatsu N."/>
            <person name="Hiramoto K."/>
            <person name="Hiraoka T."/>
            <person name="Hirozane T."/>
            <person name="Hori F."/>
            <person name="Imotani K."/>
            <person name="Ishii Y."/>
            <person name="Itoh M."/>
            <person name="Kagawa I."/>
            <person name="Kasukawa T."/>
            <person name="Katoh H."/>
            <person name="Kawai J."/>
            <person name="Kojima Y."/>
            <person name="Kondo S."/>
            <person name="Konno H."/>
            <person name="Kouda M."/>
            <person name="Koya S."/>
            <person name="Kurihara C."/>
            <person name="Matsuyama T."/>
            <person name="Miyazaki A."/>
            <person name="Murata M."/>
            <person name="Nakamura M."/>
            <person name="Nishi K."/>
            <person name="Nomura K."/>
            <person name="Numazaki R."/>
            <person name="Ohno M."/>
            <person name="Ohsato N."/>
            <person name="Okazaki Y."/>
            <person name="Saito R."/>
            <person name="Saitoh H."/>
            <person name="Sakai C."/>
            <person name="Sakai K."/>
            <person name="Sakazume N."/>
            <person name="Sano H."/>
            <person name="Sasaki D."/>
            <person name="Shibata K."/>
            <person name="Shinagawa A."/>
            <person name="Shiraki T."/>
            <person name="Sogabe Y."/>
            <person name="Tagami M."/>
            <person name="Tagawa A."/>
            <person name="Takahashi F."/>
            <person name="Takaku-Akahira S."/>
            <person name="Takeda Y."/>
            <person name="Tanaka T."/>
            <person name="Tomaru A."/>
            <person name="Toya T."/>
            <person name="Yasunishi A."/>
            <person name="Muramatsu M."/>
            <person name="Hayashizaki Y."/>
        </authorList>
    </citation>
    <scope>NUCLEOTIDE SEQUENCE</scope>
    <source>
        <strain evidence="1">C57BL/6J</strain>
        <tissue evidence="1">Head</tissue>
    </source>
</reference>
<sequence>MQAKHQYISHTHTHMHTFHSDQPSFQGAVFGMLPRTVVIASDSRVLLIAMATSLLKRFQCLTEFSVCPVQPDCQSIHKRPQQIKMVFLPFKWERNKQSVRLTLVVLQGARGAVFPPTTYVCCHFGQISRKYCKENKTEPV</sequence>
<reference evidence="1" key="2">
    <citation type="journal article" date="2000" name="Genome Res.">
        <title>Normalization and subtraction of cap-trapper-selected cDNAs to prepare full-length cDNA libraries for rapid discovery of new genes.</title>
        <authorList>
            <person name="Carninci P."/>
            <person name="Shibata Y."/>
            <person name="Hayatsu N."/>
            <person name="Sugahara Y."/>
            <person name="Shibata K."/>
            <person name="Itoh M."/>
            <person name="Konno H."/>
            <person name="Okazaki Y."/>
            <person name="Muramatsu M."/>
            <person name="Hayashizaki Y."/>
        </authorList>
    </citation>
    <scope>NUCLEOTIDE SEQUENCE</scope>
    <source>
        <strain evidence="1">C57BL/6J</strain>
        <tissue evidence="1">Head</tissue>
    </source>
</reference>
<name>Q8C366_MOUSE</name>
<reference evidence="1" key="8">
    <citation type="journal article" date="2005" name="Science">
        <title>Antisense Transcription in the Mammalian Transcriptome.</title>
        <authorList>
            <consortium name="RIKEN Genome Exploration Research Group and Genome Science Group (Genome Network Project Core Group) and the FANTOM Consortium"/>
        </authorList>
    </citation>
    <scope>NUCLEOTIDE SEQUENCE</scope>
    <source>
        <strain evidence="1">C57BL/6J</strain>
        <tissue evidence="1">Head</tissue>
    </source>
</reference>
<dbReference type="EMBL" id="AK086752">
    <property type="protein sequence ID" value="BAC39737.1"/>
    <property type="molecule type" value="mRNA"/>
</dbReference>
<reference evidence="1" key="7">
    <citation type="journal article" date="2005" name="Science">
        <title>The Transcriptional Landscape of the Mammalian Genome.</title>
        <authorList>
            <consortium name="The FANTOM Consortium"/>
            <consortium name="Riken Genome Exploration Research Group and Genome Science Group (Genome Network Project Core Group)"/>
        </authorList>
    </citation>
    <scope>NUCLEOTIDE SEQUENCE</scope>
    <source>
        <strain evidence="1">C57BL/6J</strain>
        <tissue evidence="1">Head</tissue>
    </source>
</reference>
<evidence type="ECO:0000313" key="2">
    <source>
        <dbReference type="MGI" id="MGI:5011877"/>
    </source>
</evidence>
<dbReference type="AlphaFoldDB" id="Q8C366"/>
<dbReference type="AGR" id="MGI:5011877"/>
<dbReference type="MGI" id="MGI:5011877">
    <property type="gene designation" value="Gm19692"/>
</dbReference>